<dbReference type="OrthoDB" id="1164020at2"/>
<keyword evidence="3" id="KW-1185">Reference proteome</keyword>
<keyword evidence="1" id="KW-1133">Transmembrane helix</keyword>
<proteinExistence type="predicted"/>
<name>A0A1M6HBS6_9FLAO</name>
<feature type="transmembrane region" description="Helical" evidence="1">
    <location>
        <begin position="26"/>
        <end position="43"/>
    </location>
</feature>
<reference evidence="3" key="1">
    <citation type="submission" date="2016-11" db="EMBL/GenBank/DDBJ databases">
        <authorList>
            <person name="Varghese N."/>
            <person name="Submissions S."/>
        </authorList>
    </citation>
    <scope>NUCLEOTIDE SEQUENCE [LARGE SCALE GENOMIC DNA]</scope>
    <source>
        <strain evidence="3">DSM 22623</strain>
    </source>
</reference>
<accession>A0A1M6HBS6</accession>
<dbReference type="EMBL" id="FQYP01000006">
    <property type="protein sequence ID" value="SHJ19660.1"/>
    <property type="molecule type" value="Genomic_DNA"/>
</dbReference>
<dbReference type="AlphaFoldDB" id="A0A1M6HBS6"/>
<sequence length="176" mass="20288">MTVEELTIKKLKEEIKNTAFTRRIGVLKWIVMVVGSVLLFIIVQRPESVLNRKSSQESINRERAKIVLDLLKTKKDPNDVLLGLAVLEKSYPETDNDWVQDMIEIFKARAETSNSIKLQETKIKYLQSQVDAMRANVLRPNTAQWRELTAIKDSIADVNKKITIEKGLVEKLLRRN</sequence>
<organism evidence="2 3">
    <name type="scientific">Aquimarina spongiae</name>
    <dbReference type="NCBI Taxonomy" id="570521"/>
    <lineage>
        <taxon>Bacteria</taxon>
        <taxon>Pseudomonadati</taxon>
        <taxon>Bacteroidota</taxon>
        <taxon>Flavobacteriia</taxon>
        <taxon>Flavobacteriales</taxon>
        <taxon>Flavobacteriaceae</taxon>
        <taxon>Aquimarina</taxon>
    </lineage>
</organism>
<dbReference type="STRING" id="570521.SAMN04488508_106197"/>
<evidence type="ECO:0000313" key="2">
    <source>
        <dbReference type="EMBL" id="SHJ19660.1"/>
    </source>
</evidence>
<evidence type="ECO:0000256" key="1">
    <source>
        <dbReference type="SAM" id="Phobius"/>
    </source>
</evidence>
<keyword evidence="1" id="KW-0472">Membrane</keyword>
<protein>
    <submittedName>
        <fullName evidence="2">Uncharacterized protein</fullName>
    </submittedName>
</protein>
<dbReference type="RefSeq" id="WP_073317030.1">
    <property type="nucleotide sequence ID" value="NZ_FQYP01000006.1"/>
</dbReference>
<keyword evidence="1" id="KW-0812">Transmembrane</keyword>
<dbReference type="Proteomes" id="UP000184432">
    <property type="component" value="Unassembled WGS sequence"/>
</dbReference>
<evidence type="ECO:0000313" key="3">
    <source>
        <dbReference type="Proteomes" id="UP000184432"/>
    </source>
</evidence>
<gene>
    <name evidence="2" type="ORF">SAMN04488508_106197</name>
</gene>